<dbReference type="AlphaFoldDB" id="C0E193"/>
<dbReference type="HOGENOM" id="CLU_1560357_0_0_11"/>
<dbReference type="InterPro" id="IPR032584">
    <property type="entry name" value="DUF4913"/>
</dbReference>
<protein>
    <recommendedName>
        <fullName evidence="3">DUF4913 domain-containing protein</fullName>
    </recommendedName>
</protein>
<proteinExistence type="predicted"/>
<organism evidence="1 2">
    <name type="scientific">Corynebacterium matruchotii ATCC 33806</name>
    <dbReference type="NCBI Taxonomy" id="566549"/>
    <lineage>
        <taxon>Bacteria</taxon>
        <taxon>Bacillati</taxon>
        <taxon>Actinomycetota</taxon>
        <taxon>Actinomycetes</taxon>
        <taxon>Mycobacteriales</taxon>
        <taxon>Corynebacteriaceae</taxon>
        <taxon>Corynebacterium</taxon>
    </lineage>
</organism>
<gene>
    <name evidence="1" type="ORF">CORMATOL_00743</name>
</gene>
<comment type="caution">
    <text evidence="1">The sequence shown here is derived from an EMBL/GenBank/DDBJ whole genome shotgun (WGS) entry which is preliminary data.</text>
</comment>
<name>C0E193_9CORY</name>
<evidence type="ECO:0000313" key="2">
    <source>
        <dbReference type="Proteomes" id="UP000006247"/>
    </source>
</evidence>
<evidence type="ECO:0000313" key="1">
    <source>
        <dbReference type="EMBL" id="EEG27718.1"/>
    </source>
</evidence>
<dbReference type="RefSeq" id="WP_005520151.1">
    <property type="nucleotide sequence ID" value="NZ_EQ973328.1"/>
</dbReference>
<dbReference type="EMBL" id="ACEB01000007">
    <property type="protein sequence ID" value="EEG27718.1"/>
    <property type="molecule type" value="Genomic_DNA"/>
</dbReference>
<dbReference type="Proteomes" id="UP000006247">
    <property type="component" value="Unassembled WGS sequence"/>
</dbReference>
<accession>C0E193</accession>
<sequence length="174" mass="19929">MTVTDQFAQALERGLLPALKPHVSDLLAAQSDAILTDSRLSEALARLIDEQTRIMKAELFAEPPIPPLYPDVISFVVKELCPYYGKTAGRASQVNWTPEWHKHPEAIKRFTALWCRFEKLRIQEPDTYLETFYRLHADYHMDRIMKPDGVFADCKKADTPLIPLTTSQPSKDEE</sequence>
<evidence type="ECO:0008006" key="3">
    <source>
        <dbReference type="Google" id="ProtNLM"/>
    </source>
</evidence>
<dbReference type="Pfam" id="PF16259">
    <property type="entry name" value="DUF4913"/>
    <property type="match status" value="1"/>
</dbReference>
<reference evidence="1 2" key="1">
    <citation type="submission" date="2009-01" db="EMBL/GenBank/DDBJ databases">
        <authorList>
            <person name="Fulton L."/>
            <person name="Clifton S."/>
            <person name="Chinwalla A.T."/>
            <person name="Mitreva M."/>
            <person name="Sodergren E."/>
            <person name="Weinstock G."/>
            <person name="Clifton S."/>
            <person name="Dooling D.J."/>
            <person name="Fulton B."/>
            <person name="Minx P."/>
            <person name="Pepin K.H."/>
            <person name="Johnson M."/>
            <person name="Bhonagiri V."/>
            <person name="Nash W.E."/>
            <person name="Mardis E.R."/>
            <person name="Wilson R.K."/>
        </authorList>
    </citation>
    <scope>NUCLEOTIDE SEQUENCE [LARGE SCALE GENOMIC DNA]</scope>
    <source>
        <strain evidence="1 2">ATCC 33806</strain>
    </source>
</reference>